<dbReference type="InterPro" id="IPR006626">
    <property type="entry name" value="PbH1"/>
</dbReference>
<protein>
    <submittedName>
        <fullName evidence="9">Uncharacterized protein</fullName>
    </submittedName>
</protein>
<proteinExistence type="inferred from homology"/>
<dbReference type="GO" id="GO:0005975">
    <property type="term" value="P:carbohydrate metabolic process"/>
    <property type="evidence" value="ECO:0007669"/>
    <property type="project" value="InterPro"/>
</dbReference>
<dbReference type="RefSeq" id="WP_153092722.1">
    <property type="nucleotide sequence ID" value="NZ_VZBX01000127.1"/>
</dbReference>
<evidence type="ECO:0000256" key="8">
    <source>
        <dbReference type="SAM" id="SignalP"/>
    </source>
</evidence>
<keyword evidence="3" id="KW-0134">Cell wall</keyword>
<name>A0AA90UQP2_9BACT</name>
<reference evidence="10" key="1">
    <citation type="submission" date="2019-09" db="EMBL/GenBank/DDBJ databases">
        <title>Distinct polysaccharide growth profiles of human intestinal Prevotella copri isolates.</title>
        <authorList>
            <person name="Fehlner-Peach H."/>
            <person name="Magnabosco C."/>
            <person name="Raghavan V."/>
            <person name="Scher J.U."/>
            <person name="Tett A."/>
            <person name="Cox L.M."/>
            <person name="Gottsegen C."/>
            <person name="Watters A."/>
            <person name="Wiltshire- Gordon J.D."/>
            <person name="Segata N."/>
            <person name="Bonneau R."/>
            <person name="Littman D.R."/>
        </authorList>
    </citation>
    <scope>NUCLEOTIDE SEQUENCE [LARGE SCALE GENOMIC DNA]</scope>
    <source>
        <strain evidence="10">BU41712</strain>
    </source>
</reference>
<evidence type="ECO:0000256" key="4">
    <source>
        <dbReference type="ARBA" id="ARBA00022525"/>
    </source>
</evidence>
<dbReference type="SUPFAM" id="SSF51126">
    <property type="entry name" value="Pectin lyase-like"/>
    <property type="match status" value="1"/>
</dbReference>
<evidence type="ECO:0000313" key="10">
    <source>
        <dbReference type="Proteomes" id="UP000423156"/>
    </source>
</evidence>
<dbReference type="SMART" id="SM00710">
    <property type="entry name" value="PbH1"/>
    <property type="match status" value="5"/>
</dbReference>
<evidence type="ECO:0000256" key="6">
    <source>
        <dbReference type="ARBA" id="ARBA00023295"/>
    </source>
</evidence>
<evidence type="ECO:0000256" key="1">
    <source>
        <dbReference type="ARBA" id="ARBA00004191"/>
    </source>
</evidence>
<evidence type="ECO:0000313" key="9">
    <source>
        <dbReference type="EMBL" id="MQN77589.1"/>
    </source>
</evidence>
<dbReference type="AlphaFoldDB" id="A0AA90UQP2"/>
<evidence type="ECO:0000256" key="3">
    <source>
        <dbReference type="ARBA" id="ARBA00022512"/>
    </source>
</evidence>
<dbReference type="InterPro" id="IPR000743">
    <property type="entry name" value="Glyco_hydro_28"/>
</dbReference>
<dbReference type="Pfam" id="PF00295">
    <property type="entry name" value="Glyco_hydro_28"/>
    <property type="match status" value="1"/>
</dbReference>
<evidence type="ECO:0000256" key="2">
    <source>
        <dbReference type="ARBA" id="ARBA00008834"/>
    </source>
</evidence>
<gene>
    <name evidence="9" type="ORF">F7D71_06900</name>
</gene>
<dbReference type="GO" id="GO:0004650">
    <property type="term" value="F:polygalacturonase activity"/>
    <property type="evidence" value="ECO:0007669"/>
    <property type="project" value="InterPro"/>
</dbReference>
<dbReference type="PANTHER" id="PTHR31375">
    <property type="match status" value="1"/>
</dbReference>
<dbReference type="Proteomes" id="UP000423156">
    <property type="component" value="Unassembled WGS sequence"/>
</dbReference>
<dbReference type="InterPro" id="IPR012334">
    <property type="entry name" value="Pectin_lyas_fold"/>
</dbReference>
<evidence type="ECO:0000256" key="7">
    <source>
        <dbReference type="RuleBase" id="RU361169"/>
    </source>
</evidence>
<dbReference type="InterPro" id="IPR011050">
    <property type="entry name" value="Pectin_lyase_fold/virulence"/>
</dbReference>
<comment type="caution">
    <text evidence="9">The sequence shown here is derived from an EMBL/GenBank/DDBJ whole genome shotgun (WGS) entry which is preliminary data.</text>
</comment>
<keyword evidence="4" id="KW-0964">Secreted</keyword>
<comment type="subcellular location">
    <subcellularLocation>
        <location evidence="1">Secreted</location>
        <location evidence="1">Cell wall</location>
    </subcellularLocation>
</comment>
<accession>A0AA90UQP2</accession>
<organism evidence="9 10">
    <name type="scientific">Segatella copri</name>
    <dbReference type="NCBI Taxonomy" id="165179"/>
    <lineage>
        <taxon>Bacteria</taxon>
        <taxon>Pseudomonadati</taxon>
        <taxon>Bacteroidota</taxon>
        <taxon>Bacteroidia</taxon>
        <taxon>Bacteroidales</taxon>
        <taxon>Prevotellaceae</taxon>
        <taxon>Segatella</taxon>
    </lineage>
</organism>
<sequence length="523" mass="57486">MKKSIIKTVVLAALMALPMFTKAQTFAGITAEQNAQNTPEGWTAVELPQLPAITSVNTFNIKDYGASTSAADNTKAIQKALDAVPSTGGMVVIPAGTWMFGSADQMTSKTEVLSIKSKTVLHLCAGATLKLVEYGKAPNNKTLFIGCKNRKQSDIIIEGEGETSIIDGQGTRWWKARDNKETFDPGAMIRFEQGSRFMVRNIKIQNTPGVNLTISNSGKASHATIHDVTIYNPASDTKTEQPSHNTDGISIWGHHVNIYDCNISTGDDNVVCDDNAQYVHVWNCKMGTGHGASFGSFTNNMHDIIYEDLTFKNTDSGFRLKSQRDRSGDVYNLIFRNCTMTGVRNPIYIETWYNLSTKPKPSEAKAAEVTAKTPAFRDILIQNVKSTGTPYNKSAKAYFPIYIYGLPESPVKNVTLDNVQVEAQKGMFLAYVDGLTFKNGCKVTNTKDKNKLLESTNYEVNNLTGDYTGATSGIANINTNKQILQNNIYDLAGNLIKEKASSEDLNSLKKGIYIYNNKKYVAK</sequence>
<keyword evidence="5 7" id="KW-0378">Hydrolase</keyword>
<dbReference type="Gene3D" id="2.160.20.10">
    <property type="entry name" value="Single-stranded right-handed beta-helix, Pectin lyase-like"/>
    <property type="match status" value="1"/>
</dbReference>
<comment type="similarity">
    <text evidence="2 7">Belongs to the glycosyl hydrolase 28 family.</text>
</comment>
<feature type="chain" id="PRO_5043278516" evidence="8">
    <location>
        <begin position="24"/>
        <end position="523"/>
    </location>
</feature>
<evidence type="ECO:0000256" key="5">
    <source>
        <dbReference type="ARBA" id="ARBA00022801"/>
    </source>
</evidence>
<keyword evidence="6 7" id="KW-0326">Glycosidase</keyword>
<keyword evidence="8" id="KW-0732">Signal</keyword>
<feature type="signal peptide" evidence="8">
    <location>
        <begin position="1"/>
        <end position="23"/>
    </location>
</feature>
<dbReference type="EMBL" id="VZBZ01000091">
    <property type="protein sequence ID" value="MQN77589.1"/>
    <property type="molecule type" value="Genomic_DNA"/>
</dbReference>